<dbReference type="GO" id="GO:0008528">
    <property type="term" value="F:G protein-coupled peptide receptor activity"/>
    <property type="evidence" value="ECO:0007669"/>
    <property type="project" value="TreeGrafter"/>
</dbReference>
<keyword evidence="6 9" id="KW-0472">Membrane</keyword>
<keyword evidence="12" id="KW-1185">Reference proteome</keyword>
<keyword evidence="4 9" id="KW-1133">Transmembrane helix</keyword>
<dbReference type="CDD" id="cd00637">
    <property type="entry name" value="7tm_classA_rhodopsin-like"/>
    <property type="match status" value="1"/>
</dbReference>
<evidence type="ECO:0000256" key="1">
    <source>
        <dbReference type="ARBA" id="ARBA00004651"/>
    </source>
</evidence>
<sequence length="245" mass="28372">MVNNNFLDIGSNMEPTTVFSLEDVKRLSGASWWMDTVFRCLVLVFWGPLVVMMISYIFIAVRLLQYSMTDPCKKIDNLKKPTEAKYVAGQPIQNNESMFSDGGLEKSRGSIDQKNVDYDESEYSLKSNKQTSKQASSYCFKNVCCVDASEEESLDTSLYQFFFLGATPRRSTVPVWRRQLRSRVFRTTLLVVITHITFWFPYNLYSIMRYIDVQLYEQMSDHANVFKDLQIVIALVNPFLYGFST</sequence>
<evidence type="ECO:0000313" key="11">
    <source>
        <dbReference type="EMBL" id="VDD94776.1"/>
    </source>
</evidence>
<name>A0A0N4VH81_ENTVE</name>
<dbReference type="OrthoDB" id="6435638at2759"/>
<evidence type="ECO:0000256" key="8">
    <source>
        <dbReference type="ARBA" id="ARBA00023224"/>
    </source>
</evidence>
<feature type="transmembrane region" description="Helical" evidence="9">
    <location>
        <begin position="184"/>
        <end position="205"/>
    </location>
</feature>
<evidence type="ECO:0000256" key="5">
    <source>
        <dbReference type="ARBA" id="ARBA00023040"/>
    </source>
</evidence>
<dbReference type="Proteomes" id="UP000274131">
    <property type="component" value="Unassembled WGS sequence"/>
</dbReference>
<dbReference type="GO" id="GO:0005886">
    <property type="term" value="C:plasma membrane"/>
    <property type="evidence" value="ECO:0007669"/>
    <property type="project" value="UniProtKB-SubCell"/>
</dbReference>
<accession>A0A0N4VH81</accession>
<evidence type="ECO:0000256" key="4">
    <source>
        <dbReference type="ARBA" id="ARBA00022989"/>
    </source>
</evidence>
<reference evidence="13" key="1">
    <citation type="submission" date="2017-02" db="UniProtKB">
        <authorList>
            <consortium name="WormBaseParasite"/>
        </authorList>
    </citation>
    <scope>IDENTIFICATION</scope>
</reference>
<feature type="domain" description="G-protein coupled receptors family 1 profile" evidence="10">
    <location>
        <begin position="36"/>
        <end position="241"/>
    </location>
</feature>
<dbReference type="WBParaSite" id="EVEC_0001018201-mRNA-1">
    <property type="protein sequence ID" value="EVEC_0001018201-mRNA-1"/>
    <property type="gene ID" value="EVEC_0001018201"/>
</dbReference>
<keyword evidence="2" id="KW-1003">Cell membrane</keyword>
<keyword evidence="7" id="KW-0675">Receptor</keyword>
<evidence type="ECO:0000313" key="13">
    <source>
        <dbReference type="WBParaSite" id="EVEC_0001018201-mRNA-1"/>
    </source>
</evidence>
<organism evidence="13">
    <name type="scientific">Enterobius vermicularis</name>
    <name type="common">Human pinworm</name>
    <dbReference type="NCBI Taxonomy" id="51028"/>
    <lineage>
        <taxon>Eukaryota</taxon>
        <taxon>Metazoa</taxon>
        <taxon>Ecdysozoa</taxon>
        <taxon>Nematoda</taxon>
        <taxon>Chromadorea</taxon>
        <taxon>Rhabditida</taxon>
        <taxon>Spirurina</taxon>
        <taxon>Oxyuridomorpha</taxon>
        <taxon>Oxyuroidea</taxon>
        <taxon>Oxyuridae</taxon>
        <taxon>Enterobius</taxon>
    </lineage>
</organism>
<dbReference type="PANTHER" id="PTHR24230:SF154">
    <property type="entry name" value="G-PROTEIN COUPLED RECEPTORS FAMILY 1 PROFILE DOMAIN-CONTAINING PROTEIN"/>
    <property type="match status" value="1"/>
</dbReference>
<keyword evidence="3 9" id="KW-0812">Transmembrane</keyword>
<dbReference type="PROSITE" id="PS50262">
    <property type="entry name" value="G_PROTEIN_RECEP_F1_2"/>
    <property type="match status" value="1"/>
</dbReference>
<dbReference type="InterPro" id="IPR017452">
    <property type="entry name" value="GPCR_Rhodpsn_7TM"/>
</dbReference>
<evidence type="ECO:0000259" key="10">
    <source>
        <dbReference type="PROSITE" id="PS50262"/>
    </source>
</evidence>
<evidence type="ECO:0000256" key="9">
    <source>
        <dbReference type="SAM" id="Phobius"/>
    </source>
</evidence>
<evidence type="ECO:0000313" key="12">
    <source>
        <dbReference type="Proteomes" id="UP000274131"/>
    </source>
</evidence>
<reference evidence="11 12" key="2">
    <citation type="submission" date="2018-10" db="EMBL/GenBank/DDBJ databases">
        <authorList>
            <consortium name="Pathogen Informatics"/>
        </authorList>
    </citation>
    <scope>NUCLEOTIDE SEQUENCE [LARGE SCALE GENOMIC DNA]</scope>
</reference>
<protein>
    <submittedName>
        <fullName evidence="13">G_PROTEIN_RECEP_F1_2 domain-containing protein</fullName>
    </submittedName>
</protein>
<dbReference type="PRINTS" id="PR00237">
    <property type="entry name" value="GPCRRHODOPSN"/>
</dbReference>
<proteinExistence type="predicted"/>
<evidence type="ECO:0000256" key="7">
    <source>
        <dbReference type="ARBA" id="ARBA00023170"/>
    </source>
</evidence>
<dbReference type="AlphaFoldDB" id="A0A0N4VH81"/>
<evidence type="ECO:0000256" key="6">
    <source>
        <dbReference type="ARBA" id="ARBA00023136"/>
    </source>
</evidence>
<dbReference type="EMBL" id="UXUI01010118">
    <property type="protein sequence ID" value="VDD94776.1"/>
    <property type="molecule type" value="Genomic_DNA"/>
</dbReference>
<feature type="transmembrane region" description="Helical" evidence="9">
    <location>
        <begin position="36"/>
        <end position="64"/>
    </location>
</feature>
<keyword evidence="5" id="KW-0297">G-protein coupled receptor</keyword>
<dbReference type="InterPro" id="IPR000276">
    <property type="entry name" value="GPCR_Rhodpsn"/>
</dbReference>
<comment type="subcellular location">
    <subcellularLocation>
        <location evidence="1">Cell membrane</location>
        <topology evidence="1">Multi-pass membrane protein</topology>
    </subcellularLocation>
</comment>
<dbReference type="SUPFAM" id="SSF81321">
    <property type="entry name" value="Family A G protein-coupled receptor-like"/>
    <property type="match status" value="1"/>
</dbReference>
<dbReference type="Pfam" id="PF00001">
    <property type="entry name" value="7tm_1"/>
    <property type="match status" value="1"/>
</dbReference>
<keyword evidence="8" id="KW-0807">Transducer</keyword>
<dbReference type="PANTHER" id="PTHR24230">
    <property type="entry name" value="G-PROTEIN COUPLED RECEPTOR"/>
    <property type="match status" value="1"/>
</dbReference>
<evidence type="ECO:0000256" key="2">
    <source>
        <dbReference type="ARBA" id="ARBA00022475"/>
    </source>
</evidence>
<gene>
    <name evidence="11" type="ORF">EVEC_LOCUS9527</name>
</gene>
<dbReference type="STRING" id="51028.A0A0N4VH81"/>
<evidence type="ECO:0000256" key="3">
    <source>
        <dbReference type="ARBA" id="ARBA00022692"/>
    </source>
</evidence>
<dbReference type="GO" id="GO:0007218">
    <property type="term" value="P:neuropeptide signaling pathway"/>
    <property type="evidence" value="ECO:0007669"/>
    <property type="project" value="TreeGrafter"/>
</dbReference>
<dbReference type="Gene3D" id="1.20.1070.10">
    <property type="entry name" value="Rhodopsin 7-helix transmembrane proteins"/>
    <property type="match status" value="1"/>
</dbReference>